<evidence type="ECO:0000256" key="5">
    <source>
        <dbReference type="ARBA" id="ARBA00022989"/>
    </source>
</evidence>
<feature type="compositionally biased region" description="Basic and acidic residues" evidence="7">
    <location>
        <begin position="9"/>
        <end position="23"/>
    </location>
</feature>
<dbReference type="GO" id="GO:0005886">
    <property type="term" value="C:plasma membrane"/>
    <property type="evidence" value="ECO:0007669"/>
    <property type="project" value="UniProtKB-SubCell"/>
</dbReference>
<accession>A0A1H8J6I3</accession>
<evidence type="ECO:0000256" key="7">
    <source>
        <dbReference type="SAM" id="MobiDB-lite"/>
    </source>
</evidence>
<keyword evidence="3" id="KW-1003">Cell membrane</keyword>
<evidence type="ECO:0000313" key="8">
    <source>
        <dbReference type="EMBL" id="SEN76201.1"/>
    </source>
</evidence>
<sequence length="183" mass="20685">MVRRSWQRSRADQSETLRVESGRARPRKGRNIVFGKTRNTTQRRDHWHKGQYLLGGCGGLYTIDGTLRAGHIGQNPFHVPGARARTHGALGQSPRHDGVRRMRGRIACTTQNRRDLCQCGRHDRTNVCRGKLWRCACRICGDPDVDGYEMVPPAIVSLPFKLAFFVIADGWTLIADSLVRGYM</sequence>
<dbReference type="Pfam" id="PF00813">
    <property type="entry name" value="FliP"/>
    <property type="match status" value="1"/>
</dbReference>
<keyword evidence="5" id="KW-1133">Transmembrane helix</keyword>
<feature type="region of interest" description="Disordered" evidence="7">
    <location>
        <begin position="1"/>
        <end position="29"/>
    </location>
</feature>
<comment type="similarity">
    <text evidence="2">Belongs to the FliP/MopC/SpaP family.</text>
</comment>
<keyword evidence="6" id="KW-0472">Membrane</keyword>
<proteinExistence type="inferred from homology"/>
<evidence type="ECO:0000256" key="4">
    <source>
        <dbReference type="ARBA" id="ARBA00022692"/>
    </source>
</evidence>
<dbReference type="GO" id="GO:0009306">
    <property type="term" value="P:protein secretion"/>
    <property type="evidence" value="ECO:0007669"/>
    <property type="project" value="InterPro"/>
</dbReference>
<keyword evidence="4" id="KW-0812">Transmembrane</keyword>
<reference evidence="8 9" key="1">
    <citation type="submission" date="2016-10" db="EMBL/GenBank/DDBJ databases">
        <authorList>
            <person name="de Groot N.N."/>
        </authorList>
    </citation>
    <scope>NUCLEOTIDE SEQUENCE [LARGE SCALE GENOMIC DNA]</scope>
    <source>
        <strain evidence="8 9">DSM 11457</strain>
    </source>
</reference>
<organism evidence="8 9">
    <name type="scientific">Roseovarius tolerans</name>
    <dbReference type="NCBI Taxonomy" id="74031"/>
    <lineage>
        <taxon>Bacteria</taxon>
        <taxon>Pseudomonadati</taxon>
        <taxon>Pseudomonadota</taxon>
        <taxon>Alphaproteobacteria</taxon>
        <taxon>Rhodobacterales</taxon>
        <taxon>Roseobacteraceae</taxon>
        <taxon>Roseovarius</taxon>
    </lineage>
</organism>
<evidence type="ECO:0000256" key="3">
    <source>
        <dbReference type="ARBA" id="ARBA00022475"/>
    </source>
</evidence>
<dbReference type="AlphaFoldDB" id="A0A1H8J6I3"/>
<evidence type="ECO:0000256" key="6">
    <source>
        <dbReference type="ARBA" id="ARBA00023136"/>
    </source>
</evidence>
<protein>
    <submittedName>
        <fullName evidence="8">FliP family protein</fullName>
    </submittedName>
</protein>
<evidence type="ECO:0000256" key="2">
    <source>
        <dbReference type="ARBA" id="ARBA00006257"/>
    </source>
</evidence>
<dbReference type="Proteomes" id="UP000182160">
    <property type="component" value="Unassembled WGS sequence"/>
</dbReference>
<dbReference type="InterPro" id="IPR005838">
    <property type="entry name" value="T3SS_IM_P"/>
</dbReference>
<evidence type="ECO:0000256" key="1">
    <source>
        <dbReference type="ARBA" id="ARBA00004651"/>
    </source>
</evidence>
<name>A0A1H8J6I3_9RHOB</name>
<comment type="subcellular location">
    <subcellularLocation>
        <location evidence="1">Cell membrane</location>
        <topology evidence="1">Multi-pass membrane protein</topology>
    </subcellularLocation>
</comment>
<evidence type="ECO:0000313" key="9">
    <source>
        <dbReference type="Proteomes" id="UP000182160"/>
    </source>
</evidence>
<dbReference type="EMBL" id="FOBO01000028">
    <property type="protein sequence ID" value="SEN76201.1"/>
    <property type="molecule type" value="Genomic_DNA"/>
</dbReference>
<gene>
    <name evidence="8" type="ORF">SAMN04488077_12811</name>
</gene>